<evidence type="ECO:0000313" key="6">
    <source>
        <dbReference type="Proteomes" id="UP001377567"/>
    </source>
</evidence>
<dbReference type="GO" id="GO:0005375">
    <property type="term" value="F:copper ion transmembrane transporter activity"/>
    <property type="evidence" value="ECO:0007669"/>
    <property type="project" value="UniProtKB-UniRule"/>
</dbReference>
<dbReference type="AlphaFoldDB" id="A0AAV5RUH2"/>
<keyword evidence="3 4" id="KW-0472">Membrane</keyword>
<evidence type="ECO:0000256" key="1">
    <source>
        <dbReference type="ARBA" id="ARBA00022692"/>
    </source>
</evidence>
<gene>
    <name evidence="5" type="ORF">DAKH74_009890</name>
</gene>
<keyword evidence="1 4" id="KW-0812">Transmembrane</keyword>
<dbReference type="Pfam" id="PF04145">
    <property type="entry name" value="Ctr"/>
    <property type="match status" value="2"/>
</dbReference>
<name>A0AAV5RUH2_MAUHU</name>
<dbReference type="GO" id="GO:0000329">
    <property type="term" value="C:fungal-type vacuole membrane"/>
    <property type="evidence" value="ECO:0007669"/>
    <property type="project" value="TreeGrafter"/>
</dbReference>
<feature type="transmembrane region" description="Helical" evidence="4">
    <location>
        <begin position="55"/>
        <end position="74"/>
    </location>
</feature>
<comment type="subcellular location">
    <subcellularLocation>
        <location evidence="4">Membrane</location>
        <topology evidence="4">Multi-pass membrane protein</topology>
    </subcellularLocation>
</comment>
<organism evidence="5 6">
    <name type="scientific">Maudiozyma humilis</name>
    <name type="common">Sour dough yeast</name>
    <name type="synonym">Kazachstania humilis</name>
    <dbReference type="NCBI Taxonomy" id="51915"/>
    <lineage>
        <taxon>Eukaryota</taxon>
        <taxon>Fungi</taxon>
        <taxon>Dikarya</taxon>
        <taxon>Ascomycota</taxon>
        <taxon>Saccharomycotina</taxon>
        <taxon>Saccharomycetes</taxon>
        <taxon>Saccharomycetales</taxon>
        <taxon>Saccharomycetaceae</taxon>
        <taxon>Maudiozyma</taxon>
    </lineage>
</organism>
<keyword evidence="4" id="KW-0406">Ion transport</keyword>
<sequence length="157" mass="17706">MNHAGMNHAGMNHAGMNHGDMPSGNEPHCSMNMSFTWSYQDLCIIFKWWHIHTQMQMFLSCAAIMALAMHYEWVKYRLARRASEGAASPGRMPSRERLRRALGYGAQVGFSFMLMLVFMTYNGWLMLAVVAGAAAGYYRWGDAVASFQGENRSLACH</sequence>
<evidence type="ECO:0000256" key="3">
    <source>
        <dbReference type="ARBA" id="ARBA00023136"/>
    </source>
</evidence>
<proteinExistence type="inferred from homology"/>
<protein>
    <recommendedName>
        <fullName evidence="4">Copper transport protein</fullName>
    </recommendedName>
</protein>
<accession>A0AAV5RUH2</accession>
<evidence type="ECO:0000313" key="5">
    <source>
        <dbReference type="EMBL" id="GMM54373.1"/>
    </source>
</evidence>
<reference evidence="5 6" key="1">
    <citation type="journal article" date="2023" name="Elife">
        <title>Identification of key yeast species and microbe-microbe interactions impacting larval growth of Drosophila in the wild.</title>
        <authorList>
            <person name="Mure A."/>
            <person name="Sugiura Y."/>
            <person name="Maeda R."/>
            <person name="Honda K."/>
            <person name="Sakurai N."/>
            <person name="Takahashi Y."/>
            <person name="Watada M."/>
            <person name="Katoh T."/>
            <person name="Gotoh A."/>
            <person name="Gotoh Y."/>
            <person name="Taniguchi I."/>
            <person name="Nakamura K."/>
            <person name="Hayashi T."/>
            <person name="Katayama T."/>
            <person name="Uemura T."/>
            <person name="Hattori Y."/>
        </authorList>
    </citation>
    <scope>NUCLEOTIDE SEQUENCE [LARGE SCALE GENOMIC DNA]</scope>
    <source>
        <strain evidence="5 6">KH-74</strain>
    </source>
</reference>
<dbReference type="EMBL" id="BTGD01000002">
    <property type="protein sequence ID" value="GMM54373.1"/>
    <property type="molecule type" value="Genomic_DNA"/>
</dbReference>
<comment type="similarity">
    <text evidence="4">Belongs to the copper transporter (Ctr) (TC 1.A.56) family. SLC31A subfamily.</text>
</comment>
<keyword evidence="4" id="KW-0186">Copper</keyword>
<keyword evidence="2 4" id="KW-1133">Transmembrane helix</keyword>
<dbReference type="PANTHER" id="PTHR12483:SF115">
    <property type="entry name" value="COPPER TRANSPORT PROTEIN"/>
    <property type="match status" value="1"/>
</dbReference>
<keyword evidence="6" id="KW-1185">Reference proteome</keyword>
<evidence type="ECO:0000256" key="4">
    <source>
        <dbReference type="RuleBase" id="RU367022"/>
    </source>
</evidence>
<keyword evidence="4" id="KW-0187">Copper transport</keyword>
<comment type="caution">
    <text evidence="5">The sequence shown here is derived from an EMBL/GenBank/DDBJ whole genome shotgun (WGS) entry which is preliminary data.</text>
</comment>
<dbReference type="InterPro" id="IPR007274">
    <property type="entry name" value="Cop_transporter"/>
</dbReference>
<dbReference type="Proteomes" id="UP001377567">
    <property type="component" value="Unassembled WGS sequence"/>
</dbReference>
<evidence type="ECO:0000256" key="2">
    <source>
        <dbReference type="ARBA" id="ARBA00022989"/>
    </source>
</evidence>
<keyword evidence="4" id="KW-0813">Transport</keyword>
<dbReference type="PANTHER" id="PTHR12483">
    <property type="entry name" value="SOLUTE CARRIER FAMILY 31 COPPER TRANSPORTERS"/>
    <property type="match status" value="1"/>
</dbReference>